<gene>
    <name evidence="2" type="ORF">KCMC57_26750</name>
</gene>
<dbReference type="EMBL" id="AP035881">
    <property type="protein sequence ID" value="BFP46307.1"/>
    <property type="molecule type" value="Genomic_DNA"/>
</dbReference>
<evidence type="ECO:0000256" key="1">
    <source>
        <dbReference type="SAM" id="MobiDB-lite"/>
    </source>
</evidence>
<dbReference type="AlphaFoldDB" id="A0AB33JUN0"/>
<name>A0AB33JUN0_9ACTN</name>
<sequence>MVVTEGSLRTGRAERVWAVGAQNTDRYPILRWTIMEFVAPGDGWRHRRWTYGRVGCLLLRYDTTPENRLVADSESGGGRITDDSSDGKET</sequence>
<organism evidence="2">
    <name type="scientific">Kitasatospora sp. CMC57</name>
    <dbReference type="NCBI Taxonomy" id="3231513"/>
    <lineage>
        <taxon>Bacteria</taxon>
        <taxon>Bacillati</taxon>
        <taxon>Actinomycetota</taxon>
        <taxon>Actinomycetes</taxon>
        <taxon>Kitasatosporales</taxon>
        <taxon>Streptomycetaceae</taxon>
        <taxon>Kitasatospora</taxon>
    </lineage>
</organism>
<evidence type="ECO:0000313" key="2">
    <source>
        <dbReference type="EMBL" id="BFP46307.1"/>
    </source>
</evidence>
<protein>
    <submittedName>
        <fullName evidence="2">Uncharacterized protein</fullName>
    </submittedName>
</protein>
<accession>A0AB33JUN0</accession>
<reference evidence="2" key="1">
    <citation type="submission" date="2024-07" db="EMBL/GenBank/DDBJ databases">
        <title>Complete genome sequences of cellulolytic bacteria, Kitasatospora sp. CMC57 and Streptomyces sp. CMC78, isolated from Japanese agricultural soil.</title>
        <authorList>
            <person name="Hashimoto T."/>
            <person name="Ito M."/>
            <person name="Iwamoto M."/>
            <person name="Fukahori D."/>
            <person name="Shoda T."/>
            <person name="Sakoda M."/>
            <person name="Morohoshi T."/>
            <person name="Mitsuboshi M."/>
            <person name="Nishizawa T."/>
        </authorList>
    </citation>
    <scope>NUCLEOTIDE SEQUENCE</scope>
    <source>
        <strain evidence="2">CMC57</strain>
    </source>
</reference>
<feature type="region of interest" description="Disordered" evidence="1">
    <location>
        <begin position="69"/>
        <end position="90"/>
    </location>
</feature>
<feature type="compositionally biased region" description="Basic and acidic residues" evidence="1">
    <location>
        <begin position="80"/>
        <end position="90"/>
    </location>
</feature>
<proteinExistence type="predicted"/>